<dbReference type="InterPro" id="IPR036869">
    <property type="entry name" value="J_dom_sf"/>
</dbReference>
<sequence>MFCQVLGVDRNASQHEIQKAFHKLSLQYHPDKNKNKGAHEKFAEINNAYDILSDEQKRKNYDLYGDEKGNPGFDAGNSGDHGGYSYFTSGGPGQSSFNFKQVEGKGLDDIFSNFFGGDAGGGNQFGGFSSSGRSQYESKGTSKSLPAVNSQLYRKGIVDKGMTWLLLSYASSFQVIQHYESIIEEVASLLQGALKSGSINCDSDASFCTEFGVYPRRGPRVFVYSYKLSESGSLVEYTGDLNRDTPVIWRALSGLYHKRFLFYDAEVHDISSVKNLGVDVLPAIIGWLSNGEKHILNSRVFVKDLNSAIQDISGLLDNFEKKNKAASARKGHTESEDRHVKLLTGSNFKDICGGKTPVCIIGAFRSSKSKDVLEKIMQSVSQKSLLRSMASSLRDSVSYALLDAAKQQQFLNAFDKTGFKSSD</sequence>
<evidence type="ECO:0000313" key="2">
    <source>
        <dbReference type="EMBL" id="CAA2968741.1"/>
    </source>
</evidence>
<dbReference type="PROSITE" id="PS50076">
    <property type="entry name" value="DNAJ_2"/>
    <property type="match status" value="1"/>
</dbReference>
<dbReference type="SMART" id="SM00271">
    <property type="entry name" value="DnaJ"/>
    <property type="match status" value="1"/>
</dbReference>
<accession>A0A8S0QSK5</accession>
<dbReference type="EMBL" id="CACTIH010001919">
    <property type="protein sequence ID" value="CAA2968741.1"/>
    <property type="molecule type" value="Genomic_DNA"/>
</dbReference>
<reference evidence="2 3" key="1">
    <citation type="submission" date="2019-12" db="EMBL/GenBank/DDBJ databases">
        <authorList>
            <person name="Alioto T."/>
            <person name="Alioto T."/>
            <person name="Gomez Garrido J."/>
        </authorList>
    </citation>
    <scope>NUCLEOTIDE SEQUENCE [LARGE SCALE GENOMIC DNA]</scope>
</reference>
<dbReference type="InterPro" id="IPR001623">
    <property type="entry name" value="DnaJ_domain"/>
</dbReference>
<dbReference type="PANTHER" id="PTHR45184:SF1">
    <property type="entry name" value="DNAJ PROTEIN ERDJ3A"/>
    <property type="match status" value="1"/>
</dbReference>
<protein>
    <recommendedName>
        <fullName evidence="1">J domain-containing protein</fullName>
    </recommendedName>
</protein>
<name>A0A8S0QSK5_OLEEU</name>
<dbReference type="InterPro" id="IPR052842">
    <property type="entry name" value="ER_Co-chaperone"/>
</dbReference>
<dbReference type="Proteomes" id="UP000594638">
    <property type="component" value="Unassembled WGS sequence"/>
</dbReference>
<organism evidence="2 3">
    <name type="scientific">Olea europaea subsp. europaea</name>
    <dbReference type="NCBI Taxonomy" id="158383"/>
    <lineage>
        <taxon>Eukaryota</taxon>
        <taxon>Viridiplantae</taxon>
        <taxon>Streptophyta</taxon>
        <taxon>Embryophyta</taxon>
        <taxon>Tracheophyta</taxon>
        <taxon>Spermatophyta</taxon>
        <taxon>Magnoliopsida</taxon>
        <taxon>eudicotyledons</taxon>
        <taxon>Gunneridae</taxon>
        <taxon>Pentapetalae</taxon>
        <taxon>asterids</taxon>
        <taxon>lamiids</taxon>
        <taxon>Lamiales</taxon>
        <taxon>Oleaceae</taxon>
        <taxon>Oleeae</taxon>
        <taxon>Olea</taxon>
    </lineage>
</organism>
<dbReference type="Pfam" id="PF00226">
    <property type="entry name" value="DnaJ"/>
    <property type="match status" value="1"/>
</dbReference>
<dbReference type="CDD" id="cd06257">
    <property type="entry name" value="DnaJ"/>
    <property type="match status" value="1"/>
</dbReference>
<dbReference type="OrthoDB" id="10250354at2759"/>
<dbReference type="PROSITE" id="PS00636">
    <property type="entry name" value="DNAJ_1"/>
    <property type="match status" value="1"/>
</dbReference>
<dbReference type="PANTHER" id="PTHR45184">
    <property type="entry name" value="DNAJ PROTEIN ERDJ3A"/>
    <property type="match status" value="1"/>
</dbReference>
<dbReference type="PRINTS" id="PR00625">
    <property type="entry name" value="JDOMAIN"/>
</dbReference>
<evidence type="ECO:0000313" key="3">
    <source>
        <dbReference type="Proteomes" id="UP000594638"/>
    </source>
</evidence>
<dbReference type="InterPro" id="IPR036249">
    <property type="entry name" value="Thioredoxin-like_sf"/>
</dbReference>
<comment type="caution">
    <text evidence="2">The sequence shown here is derived from an EMBL/GenBank/DDBJ whole genome shotgun (WGS) entry which is preliminary data.</text>
</comment>
<dbReference type="Gene3D" id="1.10.287.110">
    <property type="entry name" value="DnaJ domain"/>
    <property type="match status" value="1"/>
</dbReference>
<dbReference type="SUPFAM" id="SSF52833">
    <property type="entry name" value="Thioredoxin-like"/>
    <property type="match status" value="1"/>
</dbReference>
<dbReference type="InterPro" id="IPR018253">
    <property type="entry name" value="DnaJ_domain_CS"/>
</dbReference>
<proteinExistence type="predicted"/>
<keyword evidence="3" id="KW-1185">Reference proteome</keyword>
<gene>
    <name evidence="2" type="ORF">OLEA9_A107854</name>
</gene>
<dbReference type="SUPFAM" id="SSF46565">
    <property type="entry name" value="Chaperone J-domain"/>
    <property type="match status" value="1"/>
</dbReference>
<dbReference type="Gene3D" id="3.40.30.10">
    <property type="entry name" value="Glutaredoxin"/>
    <property type="match status" value="1"/>
</dbReference>
<dbReference type="AlphaFoldDB" id="A0A8S0QSK5"/>
<dbReference type="Gramene" id="OE9A107854T1">
    <property type="protein sequence ID" value="OE9A107854C1"/>
    <property type="gene ID" value="OE9A107854"/>
</dbReference>
<feature type="domain" description="J" evidence="1">
    <location>
        <begin position="1"/>
        <end position="65"/>
    </location>
</feature>
<evidence type="ECO:0000259" key="1">
    <source>
        <dbReference type="PROSITE" id="PS50076"/>
    </source>
</evidence>